<evidence type="ECO:0000256" key="1">
    <source>
        <dbReference type="ARBA" id="ARBA00023002"/>
    </source>
</evidence>
<reference evidence="3 4" key="1">
    <citation type="submission" date="2020-08" db="EMBL/GenBank/DDBJ databases">
        <title>Genomic Encyclopedia of Type Strains, Phase IV (KMG-IV): sequencing the most valuable type-strain genomes for metagenomic binning, comparative biology and taxonomic classification.</title>
        <authorList>
            <person name="Goeker M."/>
        </authorList>
    </citation>
    <scope>NUCLEOTIDE SEQUENCE [LARGE SCALE GENOMIC DNA]</scope>
    <source>
        <strain evidence="3 4">DSM 29050</strain>
    </source>
</reference>
<gene>
    <name evidence="3" type="ORF">GGR91_000805</name>
</gene>
<dbReference type="InterPro" id="IPR036188">
    <property type="entry name" value="FAD/NAD-bd_sf"/>
</dbReference>
<organism evidence="3 4">
    <name type="scientific">Sphingorhabdus rigui</name>
    <dbReference type="NCBI Taxonomy" id="1282858"/>
    <lineage>
        <taxon>Bacteria</taxon>
        <taxon>Pseudomonadati</taxon>
        <taxon>Pseudomonadota</taxon>
        <taxon>Alphaproteobacteria</taxon>
        <taxon>Sphingomonadales</taxon>
        <taxon>Sphingomonadaceae</taxon>
        <taxon>Sphingorhabdus</taxon>
    </lineage>
</organism>
<accession>A0A840AYE6</accession>
<dbReference type="GO" id="GO:0016491">
    <property type="term" value="F:oxidoreductase activity"/>
    <property type="evidence" value="ECO:0007669"/>
    <property type="project" value="UniProtKB-KW"/>
</dbReference>
<dbReference type="Gene3D" id="3.50.50.60">
    <property type="entry name" value="FAD/NAD(P)-binding domain"/>
    <property type="match status" value="1"/>
</dbReference>
<evidence type="ECO:0000313" key="4">
    <source>
        <dbReference type="Proteomes" id="UP000581447"/>
    </source>
</evidence>
<dbReference type="RefSeq" id="WP_183940295.1">
    <property type="nucleotide sequence ID" value="NZ_BAABBG010000001.1"/>
</dbReference>
<keyword evidence="4" id="KW-1185">Reference proteome</keyword>
<keyword evidence="1 3" id="KW-0560">Oxidoreductase</keyword>
<name>A0A840AYE6_9SPHN</name>
<dbReference type="Pfam" id="PF01266">
    <property type="entry name" value="DAO"/>
    <property type="match status" value="1"/>
</dbReference>
<comment type="caution">
    <text evidence="3">The sequence shown here is derived from an EMBL/GenBank/DDBJ whole genome shotgun (WGS) entry which is preliminary data.</text>
</comment>
<evidence type="ECO:0000259" key="2">
    <source>
        <dbReference type="Pfam" id="PF01266"/>
    </source>
</evidence>
<dbReference type="PANTHER" id="PTHR13847">
    <property type="entry name" value="SARCOSINE DEHYDROGENASE-RELATED"/>
    <property type="match status" value="1"/>
</dbReference>
<dbReference type="Proteomes" id="UP000581447">
    <property type="component" value="Unassembled WGS sequence"/>
</dbReference>
<dbReference type="AlphaFoldDB" id="A0A840AYE6"/>
<evidence type="ECO:0000313" key="3">
    <source>
        <dbReference type="EMBL" id="MBB3942583.1"/>
    </source>
</evidence>
<feature type="domain" description="FAD dependent oxidoreductase" evidence="2">
    <location>
        <begin position="30"/>
        <end position="379"/>
    </location>
</feature>
<dbReference type="GO" id="GO:0005737">
    <property type="term" value="C:cytoplasm"/>
    <property type="evidence" value="ECO:0007669"/>
    <property type="project" value="TreeGrafter"/>
</dbReference>
<dbReference type="EMBL" id="JACIEA010000001">
    <property type="protein sequence ID" value="MBB3942583.1"/>
    <property type="molecule type" value="Genomic_DNA"/>
</dbReference>
<sequence>MPDRLNDSYYRATAHGWETQRPLDYALDCDVAVIGGGFTGLSAALACAEKGLKVALLEAQTIGFGASGRNGGQLIPGLRWSMREIDAEFGRERAKAIFDLAWGAGARVHDRIVRHDIPCDLKSGHLEAAYKPGHFDDMQREAAFLAREFGWDSVEVVAPSDINTHINGGAYHGGLYDAKGGHFHPLNYALGLAKAALAVGVLIFENTTAQTPVDRAGYVEIAAGAGSLNARHVIIATDNWTGDIAPELGRYTVPIMNYNIATAPLPNADQLLPSDAAVADSRFVLNYFRLSADKRLIFGGGEKYVRRPPADIAGFVRKHMVEVFPSLAQTKIDYAWGGAVGVTMNRLPHMGRKGNVFYAHGFSGHGALVTTVAGEVMAEAVLGTMSQFDVFASLPHSRFPGGKWLARPLATLGLLYYAMRDRL</sequence>
<dbReference type="PANTHER" id="PTHR13847:SF281">
    <property type="entry name" value="FAD DEPENDENT OXIDOREDUCTASE DOMAIN-CONTAINING PROTEIN"/>
    <property type="match status" value="1"/>
</dbReference>
<dbReference type="Gene3D" id="3.30.9.10">
    <property type="entry name" value="D-Amino Acid Oxidase, subunit A, domain 2"/>
    <property type="match status" value="1"/>
</dbReference>
<dbReference type="SUPFAM" id="SSF51905">
    <property type="entry name" value="FAD/NAD(P)-binding domain"/>
    <property type="match status" value="1"/>
</dbReference>
<protein>
    <submittedName>
        <fullName evidence="3">Gamma-glutamylputrescine oxidase</fullName>
        <ecNumber evidence="3">1.4.3.-</ecNumber>
    </submittedName>
</protein>
<proteinExistence type="predicted"/>
<dbReference type="InterPro" id="IPR006076">
    <property type="entry name" value="FAD-dep_OxRdtase"/>
</dbReference>
<dbReference type="EC" id="1.4.3.-" evidence="3"/>